<name>A0A6J5M964_9CAUD</name>
<organism evidence="1">
    <name type="scientific">uncultured Caudovirales phage</name>
    <dbReference type="NCBI Taxonomy" id="2100421"/>
    <lineage>
        <taxon>Viruses</taxon>
        <taxon>Duplodnaviria</taxon>
        <taxon>Heunggongvirae</taxon>
        <taxon>Uroviricota</taxon>
        <taxon>Caudoviricetes</taxon>
        <taxon>Peduoviridae</taxon>
        <taxon>Maltschvirus</taxon>
        <taxon>Maltschvirus maltsch</taxon>
    </lineage>
</organism>
<reference evidence="1" key="1">
    <citation type="submission" date="2020-04" db="EMBL/GenBank/DDBJ databases">
        <authorList>
            <person name="Chiriac C."/>
            <person name="Salcher M."/>
            <person name="Ghai R."/>
            <person name="Kavagutti S V."/>
        </authorList>
    </citation>
    <scope>NUCLEOTIDE SEQUENCE</scope>
</reference>
<sequence length="147" mass="17282">MQIRLYNVPSKFKADEIKAALSFFAETLMSKRLCNNITVQVCFGADLENTAVWEDDNNRPREFKITVNSKAGYRTTLLTLAHEMVHVKQYATGELRDALRGPTLHRWMNKPYDVKSTEYWDHPWEIEAYGREYGLYLRFRERGKKNG</sequence>
<evidence type="ECO:0008006" key="2">
    <source>
        <dbReference type="Google" id="ProtNLM"/>
    </source>
</evidence>
<gene>
    <name evidence="1" type="ORF">UFOVP395_12</name>
</gene>
<protein>
    <recommendedName>
        <fullName evidence="2">SprT-like</fullName>
    </recommendedName>
</protein>
<evidence type="ECO:0000313" key="1">
    <source>
        <dbReference type="EMBL" id="CAB4140299.1"/>
    </source>
</evidence>
<proteinExistence type="predicted"/>
<dbReference type="EMBL" id="LR796380">
    <property type="protein sequence ID" value="CAB4140299.1"/>
    <property type="molecule type" value="Genomic_DNA"/>
</dbReference>
<accession>A0A6J5M964</accession>